<keyword evidence="3" id="KW-1185">Reference proteome</keyword>
<evidence type="ECO:0000259" key="1">
    <source>
        <dbReference type="PROSITE" id="PS51186"/>
    </source>
</evidence>
<dbReference type="EC" id="2.3.1.-" evidence="2"/>
<evidence type="ECO:0000313" key="3">
    <source>
        <dbReference type="Proteomes" id="UP001595630"/>
    </source>
</evidence>
<sequence length="196" mass="22493">MQIELVHGAAIAPYVNALADLRIRVFREFPYLYDGDPQYERRYLSTYADSAESLFVLAIDGDRVIGVSTGLPLADETEAFQRPFVEQGHVADSVFYFGESVLLPTYRGRGLGVRFFEAREGYARRLGRFRWCAFCAVERPGDHPLRPAGYQPLHAFWARRGYHPQPGLRTEFSWKDVDHTEETAKPMSFWLKELAP</sequence>
<protein>
    <submittedName>
        <fullName evidence="2">GNAT family N-acetyltransferase</fullName>
        <ecNumber evidence="2">2.3.1.-</ecNumber>
    </submittedName>
</protein>
<evidence type="ECO:0000313" key="2">
    <source>
        <dbReference type="EMBL" id="MFC3606653.1"/>
    </source>
</evidence>
<dbReference type="Pfam" id="PF00583">
    <property type="entry name" value="Acetyltransf_1"/>
    <property type="match status" value="1"/>
</dbReference>
<dbReference type="Proteomes" id="UP001595630">
    <property type="component" value="Unassembled WGS sequence"/>
</dbReference>
<gene>
    <name evidence="2" type="ORF">ACFOMF_02485</name>
</gene>
<dbReference type="InterPro" id="IPR000182">
    <property type="entry name" value="GNAT_dom"/>
</dbReference>
<feature type="domain" description="N-acetyltransferase" evidence="1">
    <location>
        <begin position="3"/>
        <end position="192"/>
    </location>
</feature>
<dbReference type="CDD" id="cd04301">
    <property type="entry name" value="NAT_SF"/>
    <property type="match status" value="1"/>
</dbReference>
<dbReference type="InterPro" id="IPR016181">
    <property type="entry name" value="Acyl_CoA_acyltransferase"/>
</dbReference>
<proteinExistence type="predicted"/>
<organism evidence="2 3">
    <name type="scientific">Stutzerimonas tarimensis</name>
    <dbReference type="NCBI Taxonomy" id="1507735"/>
    <lineage>
        <taxon>Bacteria</taxon>
        <taxon>Pseudomonadati</taxon>
        <taxon>Pseudomonadota</taxon>
        <taxon>Gammaproteobacteria</taxon>
        <taxon>Pseudomonadales</taxon>
        <taxon>Pseudomonadaceae</taxon>
        <taxon>Stutzerimonas</taxon>
    </lineage>
</organism>
<reference evidence="3" key="1">
    <citation type="journal article" date="2019" name="Int. J. Syst. Evol. Microbiol.">
        <title>The Global Catalogue of Microorganisms (GCM) 10K type strain sequencing project: providing services to taxonomists for standard genome sequencing and annotation.</title>
        <authorList>
            <consortium name="The Broad Institute Genomics Platform"/>
            <consortium name="The Broad Institute Genome Sequencing Center for Infectious Disease"/>
            <person name="Wu L."/>
            <person name="Ma J."/>
        </authorList>
    </citation>
    <scope>NUCLEOTIDE SEQUENCE [LARGE SCALE GENOMIC DNA]</scope>
    <source>
        <strain evidence="3">KCTC 42447</strain>
    </source>
</reference>
<dbReference type="GO" id="GO:0016746">
    <property type="term" value="F:acyltransferase activity"/>
    <property type="evidence" value="ECO:0007669"/>
    <property type="project" value="UniProtKB-KW"/>
</dbReference>
<keyword evidence="2" id="KW-0012">Acyltransferase</keyword>
<comment type="caution">
    <text evidence="2">The sequence shown here is derived from an EMBL/GenBank/DDBJ whole genome shotgun (WGS) entry which is preliminary data.</text>
</comment>
<name>A0ABV7T563_9GAMM</name>
<dbReference type="RefSeq" id="WP_386360875.1">
    <property type="nucleotide sequence ID" value="NZ_JBHRXZ010000003.1"/>
</dbReference>
<dbReference type="PROSITE" id="PS51186">
    <property type="entry name" value="GNAT"/>
    <property type="match status" value="1"/>
</dbReference>
<dbReference type="Gene3D" id="3.40.630.30">
    <property type="match status" value="1"/>
</dbReference>
<accession>A0ABV7T563</accession>
<dbReference type="EMBL" id="JBHRXZ010000003">
    <property type="protein sequence ID" value="MFC3606653.1"/>
    <property type="molecule type" value="Genomic_DNA"/>
</dbReference>
<keyword evidence="2" id="KW-0808">Transferase</keyword>
<dbReference type="SUPFAM" id="SSF55729">
    <property type="entry name" value="Acyl-CoA N-acyltransferases (Nat)"/>
    <property type="match status" value="1"/>
</dbReference>